<gene>
    <name evidence="1" type="ORF">BWY41_01643</name>
</gene>
<dbReference type="Proteomes" id="UP000485569">
    <property type="component" value="Unassembled WGS sequence"/>
</dbReference>
<dbReference type="EMBL" id="MWBQ01000157">
    <property type="protein sequence ID" value="OQA55465.1"/>
    <property type="molecule type" value="Genomic_DNA"/>
</dbReference>
<proteinExistence type="predicted"/>
<name>A0A1V5SLU3_9BACT</name>
<reference evidence="1" key="1">
    <citation type="submission" date="2017-02" db="EMBL/GenBank/DDBJ databases">
        <title>Delving into the versatile metabolic prowess of the omnipresent phylum Bacteroidetes.</title>
        <authorList>
            <person name="Nobu M.K."/>
            <person name="Mei R."/>
            <person name="Narihiro T."/>
            <person name="Kuroda K."/>
            <person name="Liu W.-T."/>
        </authorList>
    </citation>
    <scope>NUCLEOTIDE SEQUENCE</scope>
    <source>
        <strain evidence="1">ADurb.Bin276</strain>
    </source>
</reference>
<sequence>MHSTMLKDFLSPQGFFQIFYFLSSSSIDSIENRRSQRLACFVNRKNTGTDGTSPYSQNLFWINPRYAKKIFNDFNEIVPPHPIGIMLEITGLRHVHSMRNNLLSNYFPILLNQNPFGRISADINSQQIPFGHKILLRSTFFPFGKLSSHPDRLLPLFAYPSRYPNEWPIY</sequence>
<protein>
    <submittedName>
        <fullName evidence="1">Uncharacterized protein</fullName>
    </submittedName>
</protein>
<organism evidence="1">
    <name type="scientific">Candidatus Atribacter allofermentans</name>
    <dbReference type="NCBI Taxonomy" id="1852833"/>
    <lineage>
        <taxon>Bacteria</taxon>
        <taxon>Pseudomonadati</taxon>
        <taxon>Atribacterota</taxon>
        <taxon>Atribacteria</taxon>
        <taxon>Atribacterales</taxon>
        <taxon>Atribacteraceae</taxon>
        <taxon>Atribacter</taxon>
    </lineage>
</organism>
<accession>A0A1V5SLU3</accession>
<dbReference type="AlphaFoldDB" id="A0A1V5SLU3"/>
<comment type="caution">
    <text evidence="1">The sequence shown here is derived from an EMBL/GenBank/DDBJ whole genome shotgun (WGS) entry which is preliminary data.</text>
</comment>
<evidence type="ECO:0000313" key="1">
    <source>
        <dbReference type="EMBL" id="OQA55465.1"/>
    </source>
</evidence>